<dbReference type="InterPro" id="IPR022926">
    <property type="entry name" value="NH(3)-dep_NAD(+)_synth"/>
</dbReference>
<evidence type="ECO:0000256" key="5">
    <source>
        <dbReference type="ARBA" id="ARBA00022840"/>
    </source>
</evidence>
<dbReference type="InterPro" id="IPR014729">
    <property type="entry name" value="Rossmann-like_a/b/a_fold"/>
</dbReference>
<organism evidence="12">
    <name type="scientific">Methanofollis liminatans</name>
    <dbReference type="NCBI Taxonomy" id="2201"/>
    <lineage>
        <taxon>Archaea</taxon>
        <taxon>Methanobacteriati</taxon>
        <taxon>Methanobacteriota</taxon>
        <taxon>Stenosarchaea group</taxon>
        <taxon>Methanomicrobia</taxon>
        <taxon>Methanomicrobiales</taxon>
        <taxon>Methanomicrobiaceae</taxon>
        <taxon>Methanofollis</taxon>
    </lineage>
</organism>
<evidence type="ECO:0000256" key="9">
    <source>
        <dbReference type="RuleBase" id="RU003811"/>
    </source>
</evidence>
<evidence type="ECO:0000256" key="7">
    <source>
        <dbReference type="ARBA" id="ARBA00023027"/>
    </source>
</evidence>
<dbReference type="GO" id="GO:0009435">
    <property type="term" value="P:NAD+ biosynthetic process"/>
    <property type="evidence" value="ECO:0007669"/>
    <property type="project" value="UniProtKB-UniRule"/>
</dbReference>
<keyword evidence="5 8" id="KW-0067">ATP-binding</keyword>
<sequence>MERAIGCEMEAVDQMIRHAVWSAGASGIVVGVSGGIDSAVAAAFAARAVGPERVVGVCLPSAVTVLEDLEDAQALCRSIGIEYRELSIEPVLQAYRGYPGLTDTPYLAGNLMARTRMAILYAIANREGRLVCGTSNRTEYLLGYCTKHGDSAADIQPILHLYKTEIFAVGRAMGIVQRILEKPPSAGLWAGQTDEGELGLTYPEIDAALQSLERSGWKAGDEVEERVLRRVRASEHKRSSPPHLLGTR</sequence>
<dbReference type="CDD" id="cd00553">
    <property type="entry name" value="NAD_synthase"/>
    <property type="match status" value="1"/>
</dbReference>
<feature type="binding site" evidence="8">
    <location>
        <position position="185"/>
    </location>
    <ligand>
        <name>ATP</name>
        <dbReference type="ChEBI" id="CHEBI:30616"/>
    </ligand>
</feature>
<dbReference type="NCBIfam" id="TIGR00552">
    <property type="entry name" value="nadE"/>
    <property type="match status" value="1"/>
</dbReference>
<dbReference type="GO" id="GO:0004359">
    <property type="term" value="F:glutaminase activity"/>
    <property type="evidence" value="ECO:0007669"/>
    <property type="project" value="InterPro"/>
</dbReference>
<feature type="binding site" description="in other chain" evidence="8">
    <location>
        <begin position="236"/>
        <end position="237"/>
    </location>
    <ligand>
        <name>deamido-NAD(+)</name>
        <dbReference type="ChEBI" id="CHEBI:58437"/>
        <note>ligand shared between two neighboring subunits</note>
    </ligand>
</feature>
<dbReference type="GO" id="GO:0003952">
    <property type="term" value="F:NAD+ synthase (glutamine-hydrolyzing) activity"/>
    <property type="evidence" value="ECO:0007669"/>
    <property type="project" value="InterPro"/>
</dbReference>
<dbReference type="UniPathway" id="UPA00253">
    <property type="reaction ID" value="UER00333"/>
</dbReference>
<dbReference type="GO" id="GO:0008795">
    <property type="term" value="F:NAD+ synthase activity"/>
    <property type="evidence" value="ECO:0007669"/>
    <property type="project" value="UniProtKB-UniRule"/>
</dbReference>
<gene>
    <name evidence="8" type="primary">nadE</name>
    <name evidence="12" type="ORF">ENN52_01080</name>
</gene>
<dbReference type="GO" id="GO:0005737">
    <property type="term" value="C:cytoplasm"/>
    <property type="evidence" value="ECO:0007669"/>
    <property type="project" value="InterPro"/>
</dbReference>
<keyword evidence="4 8" id="KW-0547">Nucleotide-binding</keyword>
<feature type="binding site" description="in other chain" evidence="8">
    <location>
        <position position="147"/>
    </location>
    <ligand>
        <name>deamido-NAD(+)</name>
        <dbReference type="ChEBI" id="CHEBI:58437"/>
        <note>ligand shared between two neighboring subunits</note>
    </ligand>
</feature>
<comment type="catalytic activity">
    <reaction evidence="8 10">
        <text>deamido-NAD(+) + NH4(+) + ATP = AMP + diphosphate + NAD(+) + H(+)</text>
        <dbReference type="Rhea" id="RHEA:21188"/>
        <dbReference type="ChEBI" id="CHEBI:15378"/>
        <dbReference type="ChEBI" id="CHEBI:28938"/>
        <dbReference type="ChEBI" id="CHEBI:30616"/>
        <dbReference type="ChEBI" id="CHEBI:33019"/>
        <dbReference type="ChEBI" id="CHEBI:57540"/>
        <dbReference type="ChEBI" id="CHEBI:58437"/>
        <dbReference type="ChEBI" id="CHEBI:456215"/>
        <dbReference type="EC" id="6.3.1.5"/>
    </reaction>
</comment>
<comment type="similarity">
    <text evidence="1 8 9">Belongs to the NAD synthetase family.</text>
</comment>
<feature type="binding site" evidence="8">
    <location>
        <position position="163"/>
    </location>
    <ligand>
        <name>ATP</name>
        <dbReference type="ChEBI" id="CHEBI:30616"/>
    </ligand>
</feature>
<dbReference type="PANTHER" id="PTHR23090:SF9">
    <property type="entry name" value="GLUTAMINE-DEPENDENT NAD(+) SYNTHETASE"/>
    <property type="match status" value="1"/>
</dbReference>
<dbReference type="EC" id="6.3.1.5" evidence="8 10"/>
<dbReference type="AlphaFoldDB" id="A0A831LUM5"/>
<comment type="caution">
    <text evidence="12">The sequence shown here is derived from an EMBL/GenBank/DDBJ whole genome shotgun (WGS) entry which is preliminary data.</text>
</comment>
<dbReference type="Proteomes" id="UP000885648">
    <property type="component" value="Unassembled WGS sequence"/>
</dbReference>
<keyword evidence="7 8" id="KW-0520">NAD</keyword>
<feature type="domain" description="NAD/GMP synthase" evidence="11">
    <location>
        <begin position="9"/>
        <end position="241"/>
    </location>
</feature>
<dbReference type="Gene3D" id="3.40.50.620">
    <property type="entry name" value="HUPs"/>
    <property type="match status" value="1"/>
</dbReference>
<proteinExistence type="inferred from homology"/>
<keyword evidence="3 8" id="KW-0479">Metal-binding</keyword>
<feature type="binding site" evidence="8">
    <location>
        <begin position="31"/>
        <end position="38"/>
    </location>
    <ligand>
        <name>ATP</name>
        <dbReference type="ChEBI" id="CHEBI:30616"/>
    </ligand>
</feature>
<name>A0A831LUM5_9EURY</name>
<dbReference type="PANTHER" id="PTHR23090">
    <property type="entry name" value="NH 3 /GLUTAMINE-DEPENDENT NAD + SYNTHETASE"/>
    <property type="match status" value="1"/>
</dbReference>
<comment type="subunit">
    <text evidence="8">Homodimer.</text>
</comment>
<dbReference type="EMBL" id="DSBY01000052">
    <property type="protein sequence ID" value="HDS62729.1"/>
    <property type="molecule type" value="Genomic_DNA"/>
</dbReference>
<evidence type="ECO:0000259" key="11">
    <source>
        <dbReference type="Pfam" id="PF02540"/>
    </source>
</evidence>
<evidence type="ECO:0000256" key="6">
    <source>
        <dbReference type="ARBA" id="ARBA00022842"/>
    </source>
</evidence>
<evidence type="ECO:0000256" key="10">
    <source>
        <dbReference type="RuleBase" id="RU003812"/>
    </source>
</evidence>
<dbReference type="HAMAP" id="MF_00193">
    <property type="entry name" value="NadE_ammonia_dep"/>
    <property type="match status" value="1"/>
</dbReference>
<dbReference type="GO" id="GO:0046872">
    <property type="term" value="F:metal ion binding"/>
    <property type="evidence" value="ECO:0007669"/>
    <property type="project" value="UniProtKB-KW"/>
</dbReference>
<feature type="binding site" description="in other chain" evidence="8">
    <location>
        <position position="114"/>
    </location>
    <ligand>
        <name>deamido-NAD(+)</name>
        <dbReference type="ChEBI" id="CHEBI:58437"/>
        <note>ligand shared between two neighboring subunits</note>
    </ligand>
</feature>
<evidence type="ECO:0000256" key="4">
    <source>
        <dbReference type="ARBA" id="ARBA00022741"/>
    </source>
</evidence>
<evidence type="ECO:0000256" key="1">
    <source>
        <dbReference type="ARBA" id="ARBA00005859"/>
    </source>
</evidence>
<comment type="pathway">
    <text evidence="8">Cofactor biosynthesis; NAD(+) biosynthesis; NAD(+) from deamido-NAD(+) (ammonia route): step 1/1.</text>
</comment>
<accession>A0A831LUM5</accession>
<dbReference type="SUPFAM" id="SSF52402">
    <property type="entry name" value="Adenine nucleotide alpha hydrolases-like"/>
    <property type="match status" value="1"/>
</dbReference>
<evidence type="ECO:0000256" key="2">
    <source>
        <dbReference type="ARBA" id="ARBA00022598"/>
    </source>
</evidence>
<dbReference type="InterPro" id="IPR003694">
    <property type="entry name" value="NAD_synthase"/>
</dbReference>
<evidence type="ECO:0000256" key="3">
    <source>
        <dbReference type="ARBA" id="ARBA00022723"/>
    </source>
</evidence>
<dbReference type="NCBIfam" id="NF010587">
    <property type="entry name" value="PRK13980.1"/>
    <property type="match status" value="1"/>
</dbReference>
<keyword evidence="2 8" id="KW-0436">Ligase</keyword>
<dbReference type="Pfam" id="PF02540">
    <property type="entry name" value="NAD_synthase"/>
    <property type="match status" value="1"/>
</dbReference>
<dbReference type="InterPro" id="IPR022310">
    <property type="entry name" value="NAD/GMP_synthase"/>
</dbReference>
<feature type="binding site" evidence="8">
    <location>
        <position position="154"/>
    </location>
    <ligand>
        <name>deamido-NAD(+)</name>
        <dbReference type="ChEBI" id="CHEBI:58437"/>
        <note>ligand shared between two neighboring subunits</note>
    </ligand>
</feature>
<evidence type="ECO:0000256" key="8">
    <source>
        <dbReference type="HAMAP-Rule" id="MF_00193"/>
    </source>
</evidence>
<protein>
    <recommendedName>
        <fullName evidence="8 10">NH(3)-dependent NAD(+) synthetase</fullName>
        <ecNumber evidence="8 10">6.3.1.5</ecNumber>
    </recommendedName>
</protein>
<evidence type="ECO:0000313" key="12">
    <source>
        <dbReference type="EMBL" id="HDS62729.1"/>
    </source>
</evidence>
<feature type="binding site" evidence="8">
    <location>
        <position position="139"/>
    </location>
    <ligand>
        <name>Mg(2+)</name>
        <dbReference type="ChEBI" id="CHEBI:18420"/>
    </ligand>
</feature>
<reference evidence="12" key="1">
    <citation type="journal article" date="2020" name="mSystems">
        <title>Genome- and Community-Level Interaction Insights into Carbon Utilization and Element Cycling Functions of Hydrothermarchaeota in Hydrothermal Sediment.</title>
        <authorList>
            <person name="Zhou Z."/>
            <person name="Liu Y."/>
            <person name="Xu W."/>
            <person name="Pan J."/>
            <person name="Luo Z.H."/>
            <person name="Li M."/>
        </authorList>
    </citation>
    <scope>NUCLEOTIDE SEQUENCE</scope>
    <source>
        <strain evidence="12">SpSt-1183</strain>
    </source>
</reference>
<feature type="binding site" evidence="8">
    <location>
        <position position="134"/>
    </location>
    <ligand>
        <name>ATP</name>
        <dbReference type="ChEBI" id="CHEBI:30616"/>
    </ligand>
</feature>
<comment type="function">
    <text evidence="8">Catalyzes the ATP-dependent amidation of deamido-NAD to form NAD. Uses ammonia as a nitrogen source.</text>
</comment>
<feature type="binding site" evidence="8">
    <location>
        <position position="37"/>
    </location>
    <ligand>
        <name>Mg(2+)</name>
        <dbReference type="ChEBI" id="CHEBI:18420"/>
    </ligand>
</feature>
<keyword evidence="6 8" id="KW-0460">Magnesium</keyword>
<dbReference type="GO" id="GO:0005524">
    <property type="term" value="F:ATP binding"/>
    <property type="evidence" value="ECO:0007669"/>
    <property type="project" value="UniProtKB-UniRule"/>
</dbReference>